<dbReference type="PROSITE" id="PS00972">
    <property type="entry name" value="USP_1"/>
    <property type="match status" value="1"/>
</dbReference>
<reference evidence="11" key="1">
    <citation type="submission" date="2016-07" db="EMBL/GenBank/DDBJ databases">
        <title>De novo transcriptome assembly of four accessions of the metal hyperaccumulator plant Noccaea caerulescens.</title>
        <authorList>
            <person name="Blande D."/>
            <person name="Halimaa P."/>
            <person name="Tervahauta A.I."/>
            <person name="Aarts M.G."/>
            <person name="Karenlampi S.O."/>
        </authorList>
    </citation>
    <scope>NUCLEOTIDE SEQUENCE</scope>
</reference>
<dbReference type="EMBL" id="GEVM01012445">
    <property type="protein sequence ID" value="JAU93493.1"/>
    <property type="molecule type" value="Transcribed_RNA"/>
</dbReference>
<feature type="compositionally biased region" description="Basic and acidic residues" evidence="9">
    <location>
        <begin position="647"/>
        <end position="664"/>
    </location>
</feature>
<comment type="function">
    <text evidence="7 8">Recognizes and hydrolyzes the peptide bond at the C-terminal Gly of ubiquitin. Involved in the processing of poly-ubiquitin precursors as well as that of ubiquitinated proteins.</text>
</comment>
<evidence type="ECO:0000256" key="9">
    <source>
        <dbReference type="SAM" id="MobiDB-lite"/>
    </source>
</evidence>
<dbReference type="AlphaFoldDB" id="A0A1J3JM70"/>
<feature type="region of interest" description="Disordered" evidence="9">
    <location>
        <begin position="633"/>
        <end position="678"/>
    </location>
</feature>
<feature type="domain" description="USP" evidence="10">
    <location>
        <begin position="157"/>
        <end position="465"/>
    </location>
</feature>
<dbReference type="SUPFAM" id="SSF54001">
    <property type="entry name" value="Cysteine proteinases"/>
    <property type="match status" value="1"/>
</dbReference>
<keyword evidence="5 8" id="KW-0378">Hydrolase</keyword>
<dbReference type="PROSITE" id="PS50235">
    <property type="entry name" value="USP_3"/>
    <property type="match status" value="1"/>
</dbReference>
<dbReference type="GO" id="GO:0005634">
    <property type="term" value="C:nucleus"/>
    <property type="evidence" value="ECO:0007669"/>
    <property type="project" value="TreeGrafter"/>
</dbReference>
<feature type="compositionally biased region" description="Polar residues" evidence="9">
    <location>
        <begin position="85"/>
        <end position="109"/>
    </location>
</feature>
<proteinExistence type="inferred from homology"/>
<comment type="catalytic activity">
    <reaction evidence="1 8">
        <text>Thiol-dependent hydrolysis of ester, thioester, amide, peptide and isopeptide bonds formed by the C-terminal Gly of ubiquitin (a 76-residue protein attached to proteins as an intracellular targeting signal).</text>
        <dbReference type="EC" id="3.4.19.12"/>
    </reaction>
</comment>
<dbReference type="EC" id="3.4.19.12" evidence="8"/>
<feature type="compositionally biased region" description="Low complexity" evidence="9">
    <location>
        <begin position="48"/>
        <end position="66"/>
    </location>
</feature>
<accession>A0A1J3JM70</accession>
<keyword evidence="6 8" id="KW-0788">Thiol protease</keyword>
<evidence type="ECO:0000256" key="4">
    <source>
        <dbReference type="ARBA" id="ARBA00022786"/>
    </source>
</evidence>
<comment type="similarity">
    <text evidence="2 8">Belongs to the peptidase C19 family.</text>
</comment>
<evidence type="ECO:0000256" key="5">
    <source>
        <dbReference type="ARBA" id="ARBA00022801"/>
    </source>
</evidence>
<dbReference type="CDD" id="cd02661">
    <property type="entry name" value="Peptidase_C19E"/>
    <property type="match status" value="1"/>
</dbReference>
<evidence type="ECO:0000256" key="6">
    <source>
        <dbReference type="ARBA" id="ARBA00022807"/>
    </source>
</evidence>
<organism evidence="11">
    <name type="scientific">Noccaea caerulescens</name>
    <name type="common">Alpine penny-cress</name>
    <name type="synonym">Thlaspi caerulescens</name>
    <dbReference type="NCBI Taxonomy" id="107243"/>
    <lineage>
        <taxon>Eukaryota</taxon>
        <taxon>Viridiplantae</taxon>
        <taxon>Streptophyta</taxon>
        <taxon>Embryophyta</taxon>
        <taxon>Tracheophyta</taxon>
        <taxon>Spermatophyta</taxon>
        <taxon>Magnoliopsida</taxon>
        <taxon>eudicotyledons</taxon>
        <taxon>Gunneridae</taxon>
        <taxon>Pentapetalae</taxon>
        <taxon>rosids</taxon>
        <taxon>malvids</taxon>
        <taxon>Brassicales</taxon>
        <taxon>Brassicaceae</taxon>
        <taxon>Coluteocarpeae</taxon>
        <taxon>Noccaea</taxon>
    </lineage>
</organism>
<dbReference type="InterPro" id="IPR050164">
    <property type="entry name" value="Peptidase_C19"/>
</dbReference>
<dbReference type="GO" id="GO:0005829">
    <property type="term" value="C:cytosol"/>
    <property type="evidence" value="ECO:0007669"/>
    <property type="project" value="TreeGrafter"/>
</dbReference>
<dbReference type="Gene3D" id="3.90.70.10">
    <property type="entry name" value="Cysteine proteinases"/>
    <property type="match status" value="1"/>
</dbReference>
<dbReference type="InterPro" id="IPR038765">
    <property type="entry name" value="Papain-like_cys_pep_sf"/>
</dbReference>
<evidence type="ECO:0000256" key="2">
    <source>
        <dbReference type="ARBA" id="ARBA00009085"/>
    </source>
</evidence>
<sequence>MAEFFQSCDPPPPPSPKFSCSVKTLDESSPTAPIRALVAHSLAISSPIRQIQSSPPAKSLNPGESSSPPPSDTPFPANLEEIEFTDSSITPPAQVSPPNNSASCSLDDNSDSYNRPGKSYIANHHDSQIDHRLNLEAAKPFDFSWQSMKRELTGVGAGLYNSGNTCFIASVLQCFTHTVPLIESLRTYKYPDPCNCGNEKFCVLQALQKHVYHALKSSGFSLRIDQFRDNLNHFSPDFQINNQEDAHEFLQSFLDKLERCCLDRRSQPDSDSDSSPDVNIVDQIFGGRLLSRLHCCNCNSFSDTFEPSLGWSLEIEDVDDLYSALESFTCVEKLEDQFTCENCKEKVSKEKQLKFDKLPPVATFHLKRFKNDGHYMEKIFNHVKFPLELDLLPYMSDNHDPHVSTKYHLYAMVEHLGNGISFGHYSSYVRSAPETWHNFDDAKVTKVSEETVLSEYAYMLFYAREGTPLFASAFEELKTLFGPAPLNFSPKSVLESSPCREESVSDHSYENVCDSSKACNGSVVGVPIPGGNYSEFRCDEPQEEVFHSAECSSDSDSPTFDAFDYSPVAEELEKPFAETSPQEEPIAENRASVDDASVVPERKIQYQVLSPKRKAEERDVLGKAYQPNFKLRKQDSVRRRQGTFQIQRDHLQNKKKKEEEEARGTKQQPFRRVSAADPKETEHAIIYLNRMPNSARSRKLAETLGATLKKKKVSNIKRSTMGLHRNLSERPTDANLGLN</sequence>
<gene>
    <name evidence="11" type="ORF">MP_TR7909_c6_g2_i1_g.24275</name>
</gene>
<dbReference type="InterPro" id="IPR018200">
    <property type="entry name" value="USP_CS"/>
</dbReference>
<dbReference type="FunFam" id="3.90.70.10:FF:000116">
    <property type="entry name" value="Ubiquitin carboxyl-terminal hydrolase 20"/>
    <property type="match status" value="1"/>
</dbReference>
<evidence type="ECO:0000259" key="10">
    <source>
        <dbReference type="PROSITE" id="PS50235"/>
    </source>
</evidence>
<dbReference type="PANTHER" id="PTHR24006">
    <property type="entry name" value="UBIQUITIN CARBOXYL-TERMINAL HYDROLASE"/>
    <property type="match status" value="1"/>
</dbReference>
<evidence type="ECO:0000256" key="1">
    <source>
        <dbReference type="ARBA" id="ARBA00000707"/>
    </source>
</evidence>
<evidence type="ECO:0000256" key="3">
    <source>
        <dbReference type="ARBA" id="ARBA00022670"/>
    </source>
</evidence>
<evidence type="ECO:0000256" key="8">
    <source>
        <dbReference type="RuleBase" id="RU366025"/>
    </source>
</evidence>
<protein>
    <recommendedName>
        <fullName evidence="8">Ubiquitin carboxyl-terminal hydrolase</fullName>
        <ecNumber evidence="8">3.4.19.12</ecNumber>
    </recommendedName>
</protein>
<dbReference type="InterPro" id="IPR028889">
    <property type="entry name" value="USP"/>
</dbReference>
<keyword evidence="4 8" id="KW-0833">Ubl conjugation pathway</keyword>
<dbReference type="GO" id="GO:0016579">
    <property type="term" value="P:protein deubiquitination"/>
    <property type="evidence" value="ECO:0007669"/>
    <property type="project" value="InterPro"/>
</dbReference>
<feature type="region of interest" description="Disordered" evidence="9">
    <location>
        <begin position="1"/>
        <end position="30"/>
    </location>
</feature>
<dbReference type="InterPro" id="IPR001394">
    <property type="entry name" value="Peptidase_C19_UCH"/>
</dbReference>
<name>A0A1J3JM70_NOCCA</name>
<evidence type="ECO:0000256" key="7">
    <source>
        <dbReference type="ARBA" id="ARBA00037450"/>
    </source>
</evidence>
<dbReference type="PANTHER" id="PTHR24006:SF746">
    <property type="entry name" value="UBIQUITIN CARBOXYL-TERMINAL HYDROLASE 21"/>
    <property type="match status" value="1"/>
</dbReference>
<dbReference type="GO" id="GO:0004843">
    <property type="term" value="F:cysteine-type deubiquitinase activity"/>
    <property type="evidence" value="ECO:0007669"/>
    <property type="project" value="UniProtKB-UniRule"/>
</dbReference>
<dbReference type="PROSITE" id="PS00973">
    <property type="entry name" value="USP_2"/>
    <property type="match status" value="1"/>
</dbReference>
<dbReference type="Pfam" id="PF00443">
    <property type="entry name" value="UCH"/>
    <property type="match status" value="1"/>
</dbReference>
<evidence type="ECO:0000313" key="11">
    <source>
        <dbReference type="EMBL" id="JAU93493.1"/>
    </source>
</evidence>
<dbReference type="GO" id="GO:0006508">
    <property type="term" value="P:proteolysis"/>
    <property type="evidence" value="ECO:0007669"/>
    <property type="project" value="UniProtKB-KW"/>
</dbReference>
<feature type="region of interest" description="Disordered" evidence="9">
    <location>
        <begin position="48"/>
        <end position="109"/>
    </location>
</feature>
<keyword evidence="3 8" id="KW-0645">Protease</keyword>